<dbReference type="Proteomes" id="UP000268829">
    <property type="component" value="Unassembled WGS sequence"/>
</dbReference>
<dbReference type="EMBL" id="RHHS01000015">
    <property type="protein sequence ID" value="RNB58999.1"/>
    <property type="molecule type" value="Genomic_DNA"/>
</dbReference>
<reference evidence="5 6" key="1">
    <citation type="submission" date="2018-10" db="EMBL/GenBank/DDBJ databases">
        <title>Phylogenomics of Brevibacillus.</title>
        <authorList>
            <person name="Dunlap C."/>
        </authorList>
    </citation>
    <scope>NUCLEOTIDE SEQUENCE [LARGE SCALE GENOMIC DNA]</scope>
    <source>
        <strain evidence="5 6">DSM 100115</strain>
    </source>
</reference>
<dbReference type="InterPro" id="IPR005000">
    <property type="entry name" value="Aldolase/citrate-lyase_domain"/>
</dbReference>
<dbReference type="RefSeq" id="WP_122903835.1">
    <property type="nucleotide sequence ID" value="NZ_RHHS01000015.1"/>
</dbReference>
<keyword evidence="6" id="KW-1185">Reference proteome</keyword>
<dbReference type="Gene3D" id="3.20.20.60">
    <property type="entry name" value="Phosphoenolpyruvate-binding domains"/>
    <property type="match status" value="1"/>
</dbReference>
<comment type="caution">
    <text evidence="5">The sequence shown here is derived from an EMBL/GenBank/DDBJ whole genome shotgun (WGS) entry which is preliminary data.</text>
</comment>
<dbReference type="PANTHER" id="PTHR30502:SF0">
    <property type="entry name" value="PHOSPHOENOLPYRUVATE CARBOXYLASE FAMILY PROTEIN"/>
    <property type="match status" value="1"/>
</dbReference>
<evidence type="ECO:0000259" key="4">
    <source>
        <dbReference type="Pfam" id="PF03328"/>
    </source>
</evidence>
<proteinExistence type="inferred from homology"/>
<dbReference type="AlphaFoldDB" id="A0A3M8B6E2"/>
<name>A0A3M8B6E2_9BACL</name>
<dbReference type="InterPro" id="IPR050251">
    <property type="entry name" value="HpcH-HpaI_aldolase"/>
</dbReference>
<dbReference type="OrthoDB" id="86160at2"/>
<dbReference type="GO" id="GO:0046872">
    <property type="term" value="F:metal ion binding"/>
    <property type="evidence" value="ECO:0007669"/>
    <property type="project" value="UniProtKB-KW"/>
</dbReference>
<dbReference type="GO" id="GO:0016832">
    <property type="term" value="F:aldehyde-lyase activity"/>
    <property type="evidence" value="ECO:0007669"/>
    <property type="project" value="TreeGrafter"/>
</dbReference>
<evidence type="ECO:0000256" key="1">
    <source>
        <dbReference type="ARBA" id="ARBA00005568"/>
    </source>
</evidence>
<organism evidence="5 6">
    <name type="scientific">Brevibacillus gelatini</name>
    <dbReference type="NCBI Taxonomy" id="1655277"/>
    <lineage>
        <taxon>Bacteria</taxon>
        <taxon>Bacillati</taxon>
        <taxon>Bacillota</taxon>
        <taxon>Bacilli</taxon>
        <taxon>Bacillales</taxon>
        <taxon>Paenibacillaceae</taxon>
        <taxon>Brevibacillus</taxon>
    </lineage>
</organism>
<keyword evidence="3" id="KW-0456">Lyase</keyword>
<sequence length="270" mass="29850">MLKENTLKRKLREGKTVYGLFCSIPAPVVVEMIGCAEYDFVIIDTEHVLVNPETLENMIRAAEAAEITPLVRVADAQPGTILRALDSGAQGVVVPHVESREQVEQIVRSSRYYPLGTRSLNSGRPGAFGKNDLVAYMERANEQIMVVPMIESKAGVERIAEILDVPGIDMVLEGAADLSQSLGRPWDTRGELVKTALASVQAAAHSRGVPYCAIPRVAEDMDGWYEKGVRAFVLGDERGIAFRAMRQQLGTLRDKEQELRKRERGYESSH</sequence>
<accession>A0A3M8B6E2</accession>
<feature type="domain" description="HpcH/HpaI aldolase/citrate lyase" evidence="4">
    <location>
        <begin position="18"/>
        <end position="228"/>
    </location>
</feature>
<evidence type="ECO:0000256" key="2">
    <source>
        <dbReference type="ARBA" id="ARBA00022723"/>
    </source>
</evidence>
<dbReference type="Pfam" id="PF03328">
    <property type="entry name" value="HpcH_HpaI"/>
    <property type="match status" value="1"/>
</dbReference>
<protein>
    <submittedName>
        <fullName evidence="5">Siderophore biosynthesis protein SbnG</fullName>
    </submittedName>
</protein>
<evidence type="ECO:0000313" key="5">
    <source>
        <dbReference type="EMBL" id="RNB58999.1"/>
    </source>
</evidence>
<keyword evidence="2" id="KW-0479">Metal-binding</keyword>
<comment type="similarity">
    <text evidence="1">Belongs to the HpcH/HpaI aldolase family.</text>
</comment>
<dbReference type="GO" id="GO:0005737">
    <property type="term" value="C:cytoplasm"/>
    <property type="evidence" value="ECO:0007669"/>
    <property type="project" value="TreeGrafter"/>
</dbReference>
<evidence type="ECO:0000313" key="6">
    <source>
        <dbReference type="Proteomes" id="UP000268829"/>
    </source>
</evidence>
<gene>
    <name evidence="5" type="ORF">EDM57_05865</name>
</gene>
<dbReference type="InterPro" id="IPR015813">
    <property type="entry name" value="Pyrv/PenolPyrv_kinase-like_dom"/>
</dbReference>
<dbReference type="InterPro" id="IPR040442">
    <property type="entry name" value="Pyrv_kinase-like_dom_sf"/>
</dbReference>
<dbReference type="PANTHER" id="PTHR30502">
    <property type="entry name" value="2-KETO-3-DEOXY-L-RHAMNONATE ALDOLASE"/>
    <property type="match status" value="1"/>
</dbReference>
<dbReference type="SUPFAM" id="SSF51621">
    <property type="entry name" value="Phosphoenolpyruvate/pyruvate domain"/>
    <property type="match status" value="1"/>
</dbReference>
<evidence type="ECO:0000256" key="3">
    <source>
        <dbReference type="ARBA" id="ARBA00023239"/>
    </source>
</evidence>